<gene>
    <name evidence="8" type="ORF">SLNSH_23095</name>
</gene>
<evidence type="ECO:0000256" key="6">
    <source>
        <dbReference type="SAM" id="SignalP"/>
    </source>
</evidence>
<comment type="caution">
    <text evidence="8">The sequence shown here is derived from an EMBL/GenBank/DDBJ whole genome shotgun (WGS) entry which is preliminary data.</text>
</comment>
<organism evidence="8 9">
    <name type="scientific">Alsobacter soli</name>
    <dbReference type="NCBI Taxonomy" id="2109933"/>
    <lineage>
        <taxon>Bacteria</taxon>
        <taxon>Pseudomonadati</taxon>
        <taxon>Pseudomonadota</taxon>
        <taxon>Alphaproteobacteria</taxon>
        <taxon>Hyphomicrobiales</taxon>
        <taxon>Alsobacteraceae</taxon>
        <taxon>Alsobacter</taxon>
    </lineage>
</organism>
<dbReference type="GO" id="GO:0020037">
    <property type="term" value="F:heme binding"/>
    <property type="evidence" value="ECO:0007669"/>
    <property type="project" value="InterPro"/>
</dbReference>
<feature type="region of interest" description="Disordered" evidence="5">
    <location>
        <begin position="177"/>
        <end position="221"/>
    </location>
</feature>
<keyword evidence="1 4" id="KW-0349">Heme</keyword>
<dbReference type="InterPro" id="IPR050597">
    <property type="entry name" value="Cytochrome_c_Oxidase_Subunit"/>
</dbReference>
<feature type="compositionally biased region" description="Polar residues" evidence="5">
    <location>
        <begin position="204"/>
        <end position="221"/>
    </location>
</feature>
<dbReference type="GO" id="GO:0046872">
    <property type="term" value="F:metal ion binding"/>
    <property type="evidence" value="ECO:0007669"/>
    <property type="project" value="UniProtKB-KW"/>
</dbReference>
<feature type="signal peptide" evidence="6">
    <location>
        <begin position="1"/>
        <end position="24"/>
    </location>
</feature>
<keyword evidence="6" id="KW-0732">Signal</keyword>
<dbReference type="PANTHER" id="PTHR33751:SF1">
    <property type="entry name" value="CBB3-TYPE CYTOCHROME C OXIDASE SUBUNIT FIXP"/>
    <property type="match status" value="1"/>
</dbReference>
<keyword evidence="3 4" id="KW-0408">Iron</keyword>
<evidence type="ECO:0000313" key="9">
    <source>
        <dbReference type="Proteomes" id="UP000239772"/>
    </source>
</evidence>
<dbReference type="RefSeq" id="WP_106340451.1">
    <property type="nucleotide sequence ID" value="NZ_PVZS01000045.1"/>
</dbReference>
<evidence type="ECO:0000256" key="4">
    <source>
        <dbReference type="PROSITE-ProRule" id="PRU00433"/>
    </source>
</evidence>
<feature type="chain" id="PRO_5015748610" evidence="6">
    <location>
        <begin position="25"/>
        <end position="221"/>
    </location>
</feature>
<evidence type="ECO:0000256" key="5">
    <source>
        <dbReference type="SAM" id="MobiDB-lite"/>
    </source>
</evidence>
<feature type="region of interest" description="Disordered" evidence="5">
    <location>
        <begin position="26"/>
        <end position="47"/>
    </location>
</feature>
<feature type="domain" description="Cytochrome c" evidence="7">
    <location>
        <begin position="93"/>
        <end position="172"/>
    </location>
</feature>
<evidence type="ECO:0000256" key="3">
    <source>
        <dbReference type="ARBA" id="ARBA00023004"/>
    </source>
</evidence>
<dbReference type="InterPro" id="IPR009056">
    <property type="entry name" value="Cyt_c-like_dom"/>
</dbReference>
<evidence type="ECO:0000259" key="7">
    <source>
        <dbReference type="PROSITE" id="PS51007"/>
    </source>
</evidence>
<reference evidence="9" key="1">
    <citation type="submission" date="2018-03" db="EMBL/GenBank/DDBJ databases">
        <authorList>
            <person name="Sun L."/>
            <person name="Liu H."/>
            <person name="Chen W."/>
            <person name="Huang K."/>
            <person name="Liu W."/>
            <person name="Gao X."/>
        </authorList>
    </citation>
    <scope>NUCLEOTIDE SEQUENCE [LARGE SCALE GENOMIC DNA]</scope>
    <source>
        <strain evidence="9">SH9</strain>
    </source>
</reference>
<keyword evidence="2 4" id="KW-0479">Metal-binding</keyword>
<evidence type="ECO:0000256" key="2">
    <source>
        <dbReference type="ARBA" id="ARBA00022723"/>
    </source>
</evidence>
<evidence type="ECO:0000313" key="8">
    <source>
        <dbReference type="EMBL" id="PSC02622.1"/>
    </source>
</evidence>
<accession>A0A2T1HLV4</accession>
<dbReference type="Pfam" id="PF13442">
    <property type="entry name" value="Cytochrome_CBB3"/>
    <property type="match status" value="1"/>
</dbReference>
<dbReference type="EMBL" id="PVZS01000045">
    <property type="protein sequence ID" value="PSC02622.1"/>
    <property type="molecule type" value="Genomic_DNA"/>
</dbReference>
<dbReference type="GO" id="GO:0009055">
    <property type="term" value="F:electron transfer activity"/>
    <property type="evidence" value="ECO:0007669"/>
    <property type="project" value="InterPro"/>
</dbReference>
<dbReference type="InterPro" id="IPR036909">
    <property type="entry name" value="Cyt_c-like_dom_sf"/>
</dbReference>
<name>A0A2T1HLV4_9HYPH</name>
<evidence type="ECO:0000256" key="1">
    <source>
        <dbReference type="ARBA" id="ARBA00022617"/>
    </source>
</evidence>
<dbReference type="AlphaFoldDB" id="A0A2T1HLV4"/>
<dbReference type="SUPFAM" id="SSF46626">
    <property type="entry name" value="Cytochrome c"/>
    <property type="match status" value="1"/>
</dbReference>
<dbReference type="PANTHER" id="PTHR33751">
    <property type="entry name" value="CBB3-TYPE CYTOCHROME C OXIDASE SUBUNIT FIXP"/>
    <property type="match status" value="1"/>
</dbReference>
<proteinExistence type="predicted"/>
<keyword evidence="9" id="KW-1185">Reference proteome</keyword>
<dbReference type="PROSITE" id="PS51007">
    <property type="entry name" value="CYTC"/>
    <property type="match status" value="1"/>
</dbReference>
<protein>
    <submittedName>
        <fullName evidence="8">Cytochrome C</fullName>
    </submittedName>
</protein>
<dbReference type="Proteomes" id="UP000239772">
    <property type="component" value="Unassembled WGS sequence"/>
</dbReference>
<dbReference type="Gene3D" id="1.10.760.10">
    <property type="entry name" value="Cytochrome c-like domain"/>
    <property type="match status" value="1"/>
</dbReference>
<sequence length="221" mass="23097">MSRASLLLVAAAALGLAPLSPAFAQSPPLGAPEQPQPHAGLSAPSLPGAQGALTGQPVLAGSSAQMLQVPVSSLFPGAVPSRPDIRNPTGDEASLQRGMKFFSSFNCIGCHADNGGGGMGPSLSDWKYIYGEQPANIFLTIKQGRPNGMPAWGAALPDEAIWDLVTYVRSLREPAPKTFGKTYSRTPPSPDIEQTPAEYVSTPKPWSSTETFSAGQKPNAR</sequence>
<dbReference type="OrthoDB" id="9811281at2"/>